<proteinExistence type="predicted"/>
<dbReference type="Pfam" id="PF14295">
    <property type="entry name" value="PAN_4"/>
    <property type="match status" value="3"/>
</dbReference>
<dbReference type="SMART" id="SM00321">
    <property type="entry name" value="WSC"/>
    <property type="match status" value="1"/>
</dbReference>
<dbReference type="RefSeq" id="XP_008718064.1">
    <property type="nucleotide sequence ID" value="XM_008719842.1"/>
</dbReference>
<dbReference type="EMBL" id="KB822721">
    <property type="protein sequence ID" value="ETN39279.1"/>
    <property type="molecule type" value="Genomic_DNA"/>
</dbReference>
<dbReference type="SUPFAM" id="SSF53474">
    <property type="entry name" value="alpha/beta-Hydrolases"/>
    <property type="match status" value="1"/>
</dbReference>
<feature type="chain" id="PRO_5004824031" description="WSC domain-containing protein" evidence="1">
    <location>
        <begin position="25"/>
        <end position="795"/>
    </location>
</feature>
<dbReference type="Gene3D" id="3.50.4.10">
    <property type="entry name" value="Hepatocyte Growth Factor"/>
    <property type="match status" value="1"/>
</dbReference>
<dbReference type="GeneID" id="19972841"/>
<dbReference type="eggNOG" id="ENOG502RV4F">
    <property type="taxonomic scope" value="Eukaryota"/>
</dbReference>
<sequence>MQFSSQSFVTLLFGLLSLVSLSFAQQYAGENIPNSLPAVAGSELAFFKIRDTKNQTATLLNYYSLNSNGGQIDPANVKRAVVIIHGLLRDPYLYIANVMQALATVPDSSVNKDNVAMIAPYFTNGDDKGVAYPWTTGLRAGRGSTSNALVWQGSQWASGGDNQYPAYPVNITTVSSYDALDQIIQYFDDATLFPNMKQIVIAGHSLGGQTVQRYAAVGNLLRTRTPVSYWTGNPDSYAWFSTDRPLDKSACATYDNWRDGFSNYNNRYGADLVAQGRAAALARYSSRRITYGRGTRDFGDASSGCGPSTTGNNRGERFYNFIKQFPISCTNPTTPGGACATVDYVNVTHDAYGMMSSPAGQARLFLDNFNGDGSFAYNFGYPRLQSGDDQYPNPAIAPTARKWTADVYPGNMAYQGCFTNINATTLAYTAYRGNGSNTIAGCTSTCLGLGYSTAGLSWGYDCFCGNAVSSKAIQTADGACTNTCSGNPDDYCGGDDVLAIYNSTLTPSTNTTSPANLTCINNASNGTIYQASNGGTYQILCSLDSFGGDISGAASPDLATCVDTCDRTTDCIDVSYTGGTCWLKRQLSSFYRNTAVVSAKKVSLSCANGAGDGTIVTASNGGNYEILCSKDSFGGDISGAPSPSLLACLNTCDQTPQCIDVSYTGGNCWLKSSLSTFYANNAVISGRKLTSSPSTPPPSSNSSLTCVNNASDGTTYKAATGGSYTIRCQTDHFGGDIGSRTTGNLAGCVDACDATSGCIDVSYVGGTAPNCWLKGAPLAAAYTNANVATAEKVLA</sequence>
<feature type="signal peptide" evidence="1">
    <location>
        <begin position="1"/>
        <end position="24"/>
    </location>
</feature>
<evidence type="ECO:0000313" key="4">
    <source>
        <dbReference type="Proteomes" id="UP000030752"/>
    </source>
</evidence>
<evidence type="ECO:0000256" key="1">
    <source>
        <dbReference type="SAM" id="SignalP"/>
    </source>
</evidence>
<dbReference type="Proteomes" id="UP000030752">
    <property type="component" value="Unassembled WGS sequence"/>
</dbReference>
<dbReference type="VEuPathDB" id="FungiDB:HMPREF1541_05502"/>
<protein>
    <recommendedName>
        <fullName evidence="2">WSC domain-containing protein</fullName>
    </recommendedName>
</protein>
<dbReference type="InterPro" id="IPR002889">
    <property type="entry name" value="WSC_carb-bd"/>
</dbReference>
<dbReference type="HOGENOM" id="CLU_353363_0_0_1"/>
<gene>
    <name evidence="3" type="ORF">HMPREF1541_05502</name>
</gene>
<name>W2RU83_CYPE1</name>
<keyword evidence="4" id="KW-1185">Reference proteome</keyword>
<dbReference type="STRING" id="1220924.W2RU83"/>
<reference evidence="3 4" key="1">
    <citation type="submission" date="2013-03" db="EMBL/GenBank/DDBJ databases">
        <title>The Genome Sequence of Phialophora europaea CBS 101466.</title>
        <authorList>
            <consortium name="The Broad Institute Genomics Platform"/>
            <person name="Cuomo C."/>
            <person name="de Hoog S."/>
            <person name="Gorbushina A."/>
            <person name="Walker B."/>
            <person name="Young S.K."/>
            <person name="Zeng Q."/>
            <person name="Gargeya S."/>
            <person name="Fitzgerald M."/>
            <person name="Haas B."/>
            <person name="Abouelleil A."/>
            <person name="Allen A.W."/>
            <person name="Alvarado L."/>
            <person name="Arachchi H.M."/>
            <person name="Berlin A.M."/>
            <person name="Chapman S.B."/>
            <person name="Gainer-Dewar J."/>
            <person name="Goldberg J."/>
            <person name="Griggs A."/>
            <person name="Gujja S."/>
            <person name="Hansen M."/>
            <person name="Howarth C."/>
            <person name="Imamovic A."/>
            <person name="Ireland A."/>
            <person name="Larimer J."/>
            <person name="McCowan C."/>
            <person name="Murphy C."/>
            <person name="Pearson M."/>
            <person name="Poon T.W."/>
            <person name="Priest M."/>
            <person name="Roberts A."/>
            <person name="Saif S."/>
            <person name="Shea T."/>
            <person name="Sisk P."/>
            <person name="Sykes S."/>
            <person name="Wortman J."/>
            <person name="Nusbaum C."/>
            <person name="Birren B."/>
        </authorList>
    </citation>
    <scope>NUCLEOTIDE SEQUENCE [LARGE SCALE GENOMIC DNA]</scope>
    <source>
        <strain evidence="3 4">CBS 101466</strain>
    </source>
</reference>
<dbReference type="PANTHER" id="PTHR35560:SF3">
    <property type="entry name" value="PEPTIDASE S9 PROLYL OLIGOPEPTIDASE CATALYTIC DOMAIN-CONTAINING PROTEIN"/>
    <property type="match status" value="1"/>
</dbReference>
<feature type="domain" description="WSC" evidence="2">
    <location>
        <begin position="411"/>
        <end position="504"/>
    </location>
</feature>
<dbReference type="InterPro" id="IPR029058">
    <property type="entry name" value="AB_hydrolase_fold"/>
</dbReference>
<dbReference type="Pfam" id="PF01822">
    <property type="entry name" value="WSC"/>
    <property type="match status" value="1"/>
</dbReference>
<organism evidence="3 4">
    <name type="scientific">Cyphellophora europaea (strain CBS 101466)</name>
    <name type="common">Phialophora europaea</name>
    <dbReference type="NCBI Taxonomy" id="1220924"/>
    <lineage>
        <taxon>Eukaryota</taxon>
        <taxon>Fungi</taxon>
        <taxon>Dikarya</taxon>
        <taxon>Ascomycota</taxon>
        <taxon>Pezizomycotina</taxon>
        <taxon>Eurotiomycetes</taxon>
        <taxon>Chaetothyriomycetidae</taxon>
        <taxon>Chaetothyriales</taxon>
        <taxon>Cyphellophoraceae</taxon>
        <taxon>Cyphellophora</taxon>
    </lineage>
</organism>
<evidence type="ECO:0000259" key="2">
    <source>
        <dbReference type="PROSITE" id="PS51212"/>
    </source>
</evidence>
<dbReference type="AlphaFoldDB" id="W2RU83"/>
<dbReference type="PANTHER" id="PTHR35560">
    <property type="entry name" value="BLL0132 PROTEIN"/>
    <property type="match status" value="1"/>
</dbReference>
<keyword evidence="1" id="KW-0732">Signal</keyword>
<dbReference type="OrthoDB" id="4119977at2759"/>
<dbReference type="InterPro" id="IPR003609">
    <property type="entry name" value="Pan_app"/>
</dbReference>
<evidence type="ECO:0000313" key="3">
    <source>
        <dbReference type="EMBL" id="ETN39279.1"/>
    </source>
</evidence>
<dbReference type="Gene3D" id="3.40.50.1820">
    <property type="entry name" value="alpha/beta hydrolase"/>
    <property type="match status" value="1"/>
</dbReference>
<dbReference type="PROSITE" id="PS51212">
    <property type="entry name" value="WSC"/>
    <property type="match status" value="1"/>
</dbReference>
<accession>W2RU83</accession>
<dbReference type="InParanoid" id="W2RU83"/>